<sequence>MVYDDERTREIGGKFCGFRQNPPVGLQIEMEAVFLQFGIPTQPFVRRHKASALFRRGRRASGLMANTPDKRICRLLREQACGIVRVKPCLRDHGAGIAEIPRDFMHVVGFLKRSLRVIFRFAVNGCDHVLPGDIVEIIAHQVRFLYCAVIPVTMRHHDVLRQPRIQMLFEVPKMVVCVNDRSGPDIFFSHDDSP</sequence>
<evidence type="ECO:0000313" key="2">
    <source>
        <dbReference type="Proteomes" id="UP000044377"/>
    </source>
</evidence>
<reference evidence="2" key="1">
    <citation type="submission" date="2015-01" db="EMBL/GenBank/DDBJ databases">
        <authorList>
            <person name="Paterson Steve"/>
        </authorList>
    </citation>
    <scope>NUCLEOTIDE SEQUENCE [LARGE SCALE GENOMIC DNA]</scope>
    <source>
        <strain evidence="2">OBR1</strain>
    </source>
</reference>
<proteinExistence type="predicted"/>
<evidence type="ECO:0000313" key="1">
    <source>
        <dbReference type="EMBL" id="CPR15144.1"/>
    </source>
</evidence>
<dbReference type="Proteomes" id="UP000044377">
    <property type="component" value="Unassembled WGS sequence"/>
</dbReference>
<dbReference type="EMBL" id="CGIG01000001">
    <property type="protein sequence ID" value="CPR15144.1"/>
    <property type="molecule type" value="Genomic_DNA"/>
</dbReference>
<organism evidence="1 2">
    <name type="scientific">Brenneria goodwinii</name>
    <dbReference type="NCBI Taxonomy" id="1109412"/>
    <lineage>
        <taxon>Bacteria</taxon>
        <taxon>Pseudomonadati</taxon>
        <taxon>Pseudomonadota</taxon>
        <taxon>Gammaproteobacteria</taxon>
        <taxon>Enterobacterales</taxon>
        <taxon>Pectobacteriaceae</taxon>
        <taxon>Brenneria</taxon>
    </lineage>
</organism>
<gene>
    <name evidence="1" type="ORF">BN1221_01344</name>
</gene>
<keyword evidence="2" id="KW-1185">Reference proteome</keyword>
<accession>A0A0G4JT67</accession>
<name>A0A0G4JT67_9GAMM</name>
<protein>
    <submittedName>
        <fullName evidence="1">Uncharacterized protein</fullName>
    </submittedName>
</protein>
<dbReference type="AlphaFoldDB" id="A0A0G4JT67"/>